<feature type="transmembrane region" description="Helical" evidence="1">
    <location>
        <begin position="136"/>
        <end position="152"/>
    </location>
</feature>
<dbReference type="SUPFAM" id="SSF81321">
    <property type="entry name" value="Family A G protein-coupled receptor-like"/>
    <property type="match status" value="1"/>
</dbReference>
<feature type="transmembrane region" description="Helical" evidence="1">
    <location>
        <begin position="271"/>
        <end position="292"/>
    </location>
</feature>
<comment type="caution">
    <text evidence="2">The sequence shown here is derived from an EMBL/GenBank/DDBJ whole genome shotgun (WGS) entry which is preliminary data.</text>
</comment>
<proteinExistence type="predicted"/>
<dbReference type="Gene3D" id="1.20.1070.10">
    <property type="entry name" value="Rhodopsin 7-helix transmembrane proteins"/>
    <property type="match status" value="1"/>
</dbReference>
<evidence type="ECO:0000313" key="3">
    <source>
        <dbReference type="Proteomes" id="UP001591681"/>
    </source>
</evidence>
<keyword evidence="1" id="KW-1133">Transmembrane helix</keyword>
<organism evidence="2 3">
    <name type="scientific">Coilia grayii</name>
    <name type="common">Gray's grenadier anchovy</name>
    <dbReference type="NCBI Taxonomy" id="363190"/>
    <lineage>
        <taxon>Eukaryota</taxon>
        <taxon>Metazoa</taxon>
        <taxon>Chordata</taxon>
        <taxon>Craniata</taxon>
        <taxon>Vertebrata</taxon>
        <taxon>Euteleostomi</taxon>
        <taxon>Actinopterygii</taxon>
        <taxon>Neopterygii</taxon>
        <taxon>Teleostei</taxon>
        <taxon>Clupei</taxon>
        <taxon>Clupeiformes</taxon>
        <taxon>Clupeoidei</taxon>
        <taxon>Engraulidae</taxon>
        <taxon>Coilinae</taxon>
        <taxon>Coilia</taxon>
    </lineage>
</organism>
<accession>A0ABD1KEM5</accession>
<keyword evidence="1" id="KW-0812">Transmembrane</keyword>
<evidence type="ECO:0008006" key="4">
    <source>
        <dbReference type="Google" id="ProtNLM"/>
    </source>
</evidence>
<feature type="transmembrane region" description="Helical" evidence="1">
    <location>
        <begin position="237"/>
        <end position="259"/>
    </location>
</feature>
<reference evidence="2 3" key="1">
    <citation type="submission" date="2024-09" db="EMBL/GenBank/DDBJ databases">
        <title>A chromosome-level genome assembly of Gray's grenadier anchovy, Coilia grayii.</title>
        <authorList>
            <person name="Fu Z."/>
        </authorList>
    </citation>
    <scope>NUCLEOTIDE SEQUENCE [LARGE SCALE GENOMIC DNA]</scope>
    <source>
        <strain evidence="2">G4</strain>
        <tissue evidence="2">Muscle</tissue>
    </source>
</reference>
<evidence type="ECO:0000313" key="2">
    <source>
        <dbReference type="EMBL" id="KAL2097661.1"/>
    </source>
</evidence>
<gene>
    <name evidence="2" type="ORF">ACEWY4_006868</name>
</gene>
<keyword evidence="1" id="KW-0472">Membrane</keyword>
<feature type="transmembrane region" description="Helical" evidence="1">
    <location>
        <begin position="85"/>
        <end position="105"/>
    </location>
</feature>
<feature type="transmembrane region" description="Helical" evidence="1">
    <location>
        <begin position="50"/>
        <end position="73"/>
    </location>
</feature>
<dbReference type="Proteomes" id="UP001591681">
    <property type="component" value="Unassembled WGS sequence"/>
</dbReference>
<feature type="transmembrane region" description="Helical" evidence="1">
    <location>
        <begin position="164"/>
        <end position="183"/>
    </location>
</feature>
<protein>
    <recommendedName>
        <fullName evidence="4">Taste receptor type 2</fullName>
    </recommendedName>
</protein>
<keyword evidence="3" id="KW-1185">Reference proteome</keyword>
<dbReference type="EMBL" id="JBHFQA010000006">
    <property type="protein sequence ID" value="KAL2097661.1"/>
    <property type="molecule type" value="Genomic_DNA"/>
</dbReference>
<sequence length="309" mass="35107">MSLMRIIIFLNVFNRSGFQRMNVSHANTTLELQCLEGACYECRDEIYVGICVYQAMAISCFLLIVPIHVSLIWQGQYCDWRTTPMQLWGLNANILELVFCLDGFISAIELHFCVGGVFDIILYMLLSLTWMGRPLLHTWVCVEMYVAVIFPTKYSRFKAMKFKLGTVGAVWTVSLSYSLFNVLRSDSLCLDPVMLSVLCFSITAMLFCCASILWELRRPGPGNGQRAGQDIQKQRAFMAILKLLGLMILTYTPLLLMHSMHSSSKQFSCNISYALTAFYVFGVMLMTLHGLYKEGNLSCFKKINTAPLR</sequence>
<name>A0ABD1KEM5_9TELE</name>
<evidence type="ECO:0000256" key="1">
    <source>
        <dbReference type="SAM" id="Phobius"/>
    </source>
</evidence>
<feature type="transmembrane region" description="Helical" evidence="1">
    <location>
        <begin position="195"/>
        <end position="216"/>
    </location>
</feature>
<dbReference type="AlphaFoldDB" id="A0ABD1KEM5"/>
<feature type="transmembrane region" description="Helical" evidence="1">
    <location>
        <begin position="112"/>
        <end position="130"/>
    </location>
</feature>